<organism evidence="1 2">
    <name type="scientific">Myxococcus xanthus (strain DK1622)</name>
    <dbReference type="NCBI Taxonomy" id="246197"/>
    <lineage>
        <taxon>Bacteria</taxon>
        <taxon>Pseudomonadati</taxon>
        <taxon>Myxococcota</taxon>
        <taxon>Myxococcia</taxon>
        <taxon>Myxococcales</taxon>
        <taxon>Cystobacterineae</taxon>
        <taxon>Myxococcaceae</taxon>
        <taxon>Myxococcus</taxon>
    </lineage>
</organism>
<dbReference type="HOGENOM" id="CLU_486459_0_0_7"/>
<dbReference type="CDD" id="cd00081">
    <property type="entry name" value="Hint"/>
    <property type="match status" value="1"/>
</dbReference>
<dbReference type="GO" id="GO:0016539">
    <property type="term" value="P:intein-mediated protein splicing"/>
    <property type="evidence" value="ECO:0007669"/>
    <property type="project" value="InterPro"/>
</dbReference>
<dbReference type="InterPro" id="IPR006141">
    <property type="entry name" value="Intein_N"/>
</dbReference>
<sequence length="656" mass="72029">MRNGFARVRERISRVFVWDALCRVSYVRKGEDMHRKTGMWKRLAQVVPVAGLMLMNLGWSNALKAPEANLAESGRLTRKFDEISQRTGQFQINLDLSDERDWKFLQGRLRSAGKDAKNSPELFRRLDAGRERALARQGVANQVETERAWCNHFLKYSQPHVATNNGYTTFFPVVEVVCKDGADYIYADLFNYDVNEDETQTVLVSSDAGEEYGGGMGFDDVKAPATIATGKGRTLRMESLVMAMGPNIDQTSYIVERAAALNAPTTLTFTHPRKVLEQASRAEIVACQLRGGADCDYAVAGYQNGTLAPYPPSPTGVAASYSNQPGVLNASDFWAFNAPYNYQNLYVPVRGTLSAGAEGGFQCVVAQIDRARVQLIAAQTGRTCLNETFFANSIPIGGNQSYINVLTNVNWLFNLPGQGSGTSPDSCAAETIINELTRFNIHVAGKVRCNTKVKSFFVTYPMPTTGVTPNIYFWNSCMAEGTQVKLADGTLAPVESVKLGDKVIADAKGTVLTVTDVARGNEAKPLFRLRDSVGHDVTLTEMHPVIMSTGKVVAAKNLKVKDQVRTVKGVSTLTSITPVSPDKMRVYNLRLGTDPELLAVGKNGRTLYAGGFLVGDMTMQDELQAPKREPQVSLLNRLPKAWHTDFRNGVRSTQSR</sequence>
<evidence type="ECO:0000313" key="2">
    <source>
        <dbReference type="Proteomes" id="UP000002402"/>
    </source>
</evidence>
<dbReference type="PROSITE" id="PS50817">
    <property type="entry name" value="INTEIN_N_TER"/>
    <property type="match status" value="1"/>
</dbReference>
<dbReference type="InterPro" id="IPR036844">
    <property type="entry name" value="Hint_dom_sf"/>
</dbReference>
<evidence type="ECO:0008006" key="3">
    <source>
        <dbReference type="Google" id="ProtNLM"/>
    </source>
</evidence>
<dbReference type="EnsemblBacteria" id="ABF90822">
    <property type="protein sequence ID" value="ABF90822"/>
    <property type="gene ID" value="MXAN_6253"/>
</dbReference>
<evidence type="ECO:0000313" key="1">
    <source>
        <dbReference type="EMBL" id="ABF90822.1"/>
    </source>
</evidence>
<dbReference type="Proteomes" id="UP000002402">
    <property type="component" value="Chromosome"/>
</dbReference>
<dbReference type="SUPFAM" id="SSF51294">
    <property type="entry name" value="Hedgehog/intein (Hint) domain"/>
    <property type="match status" value="1"/>
</dbReference>
<reference evidence="1 2" key="1">
    <citation type="journal article" date="2006" name="Proc. Natl. Acad. Sci. U.S.A.">
        <title>Evolution of sensory complexity recorded in a myxobacterial genome.</title>
        <authorList>
            <person name="Goldman B.S."/>
            <person name="Nierman W.C."/>
            <person name="Kaiser D."/>
            <person name="Slater S.C."/>
            <person name="Durkin A.S."/>
            <person name="Eisen J.A."/>
            <person name="Ronning C.M."/>
            <person name="Barbazuk W.B."/>
            <person name="Blanchard M."/>
            <person name="Field C."/>
            <person name="Halling C."/>
            <person name="Hinkle G."/>
            <person name="Iartchuk O."/>
            <person name="Kim H.S."/>
            <person name="Mackenzie C."/>
            <person name="Madupu R."/>
            <person name="Miller N."/>
            <person name="Shvartsbeyn A."/>
            <person name="Sullivan S.A."/>
            <person name="Vaudin M."/>
            <person name="Wiegand R."/>
            <person name="Kaplan H.B."/>
        </authorList>
    </citation>
    <scope>NUCLEOTIDE SEQUENCE [LARGE SCALE GENOMIC DNA]</scope>
    <source>
        <strain evidence="2">DK1622</strain>
    </source>
</reference>
<dbReference type="Gene3D" id="2.170.16.10">
    <property type="entry name" value="Hedgehog/Intein (Hint) domain"/>
    <property type="match status" value="1"/>
</dbReference>
<gene>
    <name evidence="1" type="ordered locus">MXAN_6253</name>
</gene>
<dbReference type="AlphaFoldDB" id="Q1CYZ1"/>
<dbReference type="EMBL" id="CP000113">
    <property type="protein sequence ID" value="ABF90822.1"/>
    <property type="molecule type" value="Genomic_DNA"/>
</dbReference>
<name>Q1CYZ1_MYXXD</name>
<keyword evidence="2" id="KW-1185">Reference proteome</keyword>
<proteinExistence type="predicted"/>
<accession>Q1CYZ1</accession>
<protein>
    <recommendedName>
        <fullName evidence="3">Hint domain-containing protein</fullName>
    </recommendedName>
</protein>
<dbReference type="eggNOG" id="COG1372">
    <property type="taxonomic scope" value="Bacteria"/>
</dbReference>
<dbReference type="KEGG" id="mxa:MXAN_6253"/>